<dbReference type="Proteomes" id="UP000681967">
    <property type="component" value="Unassembled WGS sequence"/>
</dbReference>
<proteinExistence type="inferred from homology"/>
<evidence type="ECO:0000313" key="8">
    <source>
        <dbReference type="EMBL" id="CAF4143561.1"/>
    </source>
</evidence>
<protein>
    <submittedName>
        <fullName evidence="5">Uncharacterized protein</fullName>
    </submittedName>
</protein>
<evidence type="ECO:0000256" key="1">
    <source>
        <dbReference type="ARBA" id="ARBA00009024"/>
    </source>
</evidence>
<dbReference type="Proteomes" id="UP000663887">
    <property type="component" value="Unassembled WGS sequence"/>
</dbReference>
<comment type="caution">
    <text evidence="5">The sequence shown here is derived from an EMBL/GenBank/DDBJ whole genome shotgun (WGS) entry which is preliminary data.</text>
</comment>
<dbReference type="EMBL" id="CAJNRE010005415">
    <property type="protein sequence ID" value="CAF2044853.1"/>
    <property type="molecule type" value="Genomic_DNA"/>
</dbReference>
<dbReference type="EMBL" id="CAJOBF010001749">
    <property type="protein sequence ID" value="CAF3980200.1"/>
    <property type="molecule type" value="Genomic_DNA"/>
</dbReference>
<dbReference type="OrthoDB" id="1045822at2759"/>
<dbReference type="EMBL" id="CAJOBH010248078">
    <property type="protein sequence ID" value="CAF5131071.1"/>
    <property type="molecule type" value="Genomic_DNA"/>
</dbReference>
<dbReference type="InterPro" id="IPR006461">
    <property type="entry name" value="PLAC_motif_containing"/>
</dbReference>
<comment type="similarity">
    <text evidence="1">Belongs to the cornifelin family.</text>
</comment>
<feature type="compositionally biased region" description="Polar residues" evidence="2">
    <location>
        <begin position="110"/>
        <end position="119"/>
    </location>
</feature>
<evidence type="ECO:0000313" key="5">
    <source>
        <dbReference type="EMBL" id="CAF2044853.1"/>
    </source>
</evidence>
<dbReference type="EMBL" id="CAJNRG010013135">
    <property type="protein sequence ID" value="CAF2145772.1"/>
    <property type="molecule type" value="Genomic_DNA"/>
</dbReference>
<evidence type="ECO:0000313" key="3">
    <source>
        <dbReference type="EMBL" id="CAF1016499.1"/>
    </source>
</evidence>
<evidence type="ECO:0000313" key="4">
    <source>
        <dbReference type="EMBL" id="CAF1379690.1"/>
    </source>
</evidence>
<evidence type="ECO:0000313" key="6">
    <source>
        <dbReference type="EMBL" id="CAF2145772.1"/>
    </source>
</evidence>
<dbReference type="NCBIfam" id="TIGR01571">
    <property type="entry name" value="A_thal_Cys_rich"/>
    <property type="match status" value="1"/>
</dbReference>
<dbReference type="Proteomes" id="UP000681720">
    <property type="component" value="Unassembled WGS sequence"/>
</dbReference>
<dbReference type="EMBL" id="CAJOBJ010349972">
    <property type="protein sequence ID" value="CAF5206895.1"/>
    <property type="molecule type" value="Genomic_DNA"/>
</dbReference>
<dbReference type="Proteomes" id="UP000663824">
    <property type="component" value="Unassembled WGS sequence"/>
</dbReference>
<dbReference type="EMBL" id="CAJOBI010009672">
    <property type="protein sequence ID" value="CAF4143561.1"/>
    <property type="molecule type" value="Genomic_DNA"/>
</dbReference>
<dbReference type="Proteomes" id="UP000663855">
    <property type="component" value="Unassembled WGS sequence"/>
</dbReference>
<evidence type="ECO:0000313" key="10">
    <source>
        <dbReference type="EMBL" id="CAF5206895.1"/>
    </source>
</evidence>
<gene>
    <name evidence="9" type="ORF">BYL167_LOCUS68523</name>
    <name evidence="3" type="ORF">CJN711_LOCUS3091</name>
    <name evidence="10" type="ORF">GIL414_LOCUS78456</name>
    <name evidence="4" type="ORF">KQP761_LOCUS8646</name>
    <name evidence="5" type="ORF">MBJ925_LOCUS11946</name>
    <name evidence="8" type="ORF">SMN809_LOCUS19380</name>
    <name evidence="7" type="ORF">UXM345_LOCUS14999</name>
    <name evidence="6" type="ORF">XDN619_LOCUS27630</name>
</gene>
<accession>A0A816P8J1</accession>
<evidence type="ECO:0000313" key="11">
    <source>
        <dbReference type="Proteomes" id="UP000663824"/>
    </source>
</evidence>
<evidence type="ECO:0000313" key="7">
    <source>
        <dbReference type="EMBL" id="CAF3980200.1"/>
    </source>
</evidence>
<dbReference type="Pfam" id="PF04749">
    <property type="entry name" value="PLAC8"/>
    <property type="match status" value="1"/>
</dbReference>
<evidence type="ECO:0000313" key="9">
    <source>
        <dbReference type="EMBL" id="CAF5131071.1"/>
    </source>
</evidence>
<organism evidence="5 11">
    <name type="scientific">Rotaria magnacalcarata</name>
    <dbReference type="NCBI Taxonomy" id="392030"/>
    <lineage>
        <taxon>Eukaryota</taxon>
        <taxon>Metazoa</taxon>
        <taxon>Spiralia</taxon>
        <taxon>Gnathifera</taxon>
        <taxon>Rotifera</taxon>
        <taxon>Eurotatoria</taxon>
        <taxon>Bdelloidea</taxon>
        <taxon>Philodinida</taxon>
        <taxon>Philodinidae</taxon>
        <taxon>Rotaria</taxon>
    </lineage>
</organism>
<dbReference type="EMBL" id="CAJNOW010003360">
    <property type="protein sequence ID" value="CAF1379690.1"/>
    <property type="molecule type" value="Genomic_DNA"/>
</dbReference>
<dbReference type="AlphaFoldDB" id="A0A816P8J1"/>
<sequence>MEQEWKEDLCDCCSDFPVCCYGWCCTACLFGSNAEQISGKNCCLMCCAYQILALCALYWVPHYYERQKLREKYNLKPNPSCGDCLTACCCSPCALCQEARELKARDSEKQALNQNSTDSKPILSQPLSSEKKDDQSAGTKI</sequence>
<reference evidence="5" key="1">
    <citation type="submission" date="2021-02" db="EMBL/GenBank/DDBJ databases">
        <authorList>
            <person name="Nowell W R."/>
        </authorList>
    </citation>
    <scope>NUCLEOTIDE SEQUENCE</scope>
</reference>
<dbReference type="Proteomes" id="UP000663834">
    <property type="component" value="Unassembled WGS sequence"/>
</dbReference>
<dbReference type="Proteomes" id="UP000676336">
    <property type="component" value="Unassembled WGS sequence"/>
</dbReference>
<feature type="region of interest" description="Disordered" evidence="2">
    <location>
        <begin position="107"/>
        <end position="141"/>
    </location>
</feature>
<dbReference type="Proteomes" id="UP000663842">
    <property type="component" value="Unassembled WGS sequence"/>
</dbReference>
<name>A0A816P8J1_9BILA</name>
<dbReference type="PANTHER" id="PTHR15907">
    <property type="entry name" value="DUF614 FAMILY PROTEIN-RELATED"/>
    <property type="match status" value="1"/>
</dbReference>
<dbReference type="EMBL" id="CAJNOV010000303">
    <property type="protein sequence ID" value="CAF1016499.1"/>
    <property type="molecule type" value="Genomic_DNA"/>
</dbReference>
<evidence type="ECO:0000256" key="2">
    <source>
        <dbReference type="SAM" id="MobiDB-lite"/>
    </source>
</evidence>